<evidence type="ECO:0000313" key="1">
    <source>
        <dbReference type="EMBL" id="CCE56795.1"/>
    </source>
</evidence>
<accession>H2A1H8</accession>
<reference evidence="1 2" key="1">
    <citation type="journal article" date="2013" name="Virology">
        <title>The genome of murine cytomegalovirus is shaped by purifying selection and extensive recombination.</title>
        <authorList>
            <person name="Smith L.M."/>
            <person name="McWhorter A.R."/>
            <person name="Shellam G.R."/>
            <person name="Redwood A.J."/>
        </authorList>
    </citation>
    <scope>NUCLEOTIDE SEQUENCE [LARGE SCALE GENOMIC DNA]</scope>
    <source>
        <strain evidence="1">C4B</strain>
    </source>
</reference>
<proteinExistence type="predicted"/>
<evidence type="ECO:0000313" key="2">
    <source>
        <dbReference type="Proteomes" id="UP000114645"/>
    </source>
</evidence>
<organismHost>
    <name type="scientific">Mus musculus</name>
    <name type="common">Mouse</name>
    <dbReference type="NCBI Taxonomy" id="10090"/>
</organismHost>
<sequence length="130" mass="14932">MGRGLNDITPPIHILRHVIRSPLPRHWRPPIAVLSVIYKMATAVFDRSRGSHFYSWKASDPHDLCLRPQGTCLDRWATPSGCLYFYIRDRKSQPPVTAVRAIQDGDRYFRSLFLPSILLPKRNPPPGYVP</sequence>
<organism evidence="1 2">
    <name type="scientific">Murid herpesvirus 1</name>
    <name type="common">MuHV-1</name>
    <name type="synonym">Mouse cytomegalovirus</name>
    <dbReference type="NCBI Taxonomy" id="10366"/>
    <lineage>
        <taxon>Viruses</taxon>
        <taxon>Duplodnaviria</taxon>
        <taxon>Heunggongvirae</taxon>
        <taxon>Peploviricota</taxon>
        <taxon>Herviviricetes</taxon>
        <taxon>Herpesvirales</taxon>
        <taxon>Orthoherpesviridae</taxon>
        <taxon>Betaherpesvirinae</taxon>
        <taxon>Muromegalovirus</taxon>
        <taxon>Muromegalovirus muridbeta1</taxon>
    </lineage>
</organism>
<gene>
    <name evidence="1" type="primary">m126</name>
</gene>
<dbReference type="EMBL" id="HE610452">
    <property type="protein sequence ID" value="CCE56795.1"/>
    <property type="molecule type" value="Genomic_DNA"/>
</dbReference>
<name>H2A1H8_MUHV1</name>
<protein>
    <submittedName>
        <fullName evidence="1">M126 protein</fullName>
    </submittedName>
</protein>
<dbReference type="Proteomes" id="UP000114645">
    <property type="component" value="Segment"/>
</dbReference>